<dbReference type="Pfam" id="PF14091">
    <property type="entry name" value="DUF4269"/>
    <property type="match status" value="1"/>
</dbReference>
<sequence>MNWQDISYLNSGSAIQRRAYKSIMKLQIYNLLAEYSPILTGTIPIGISIESSDLDITCRYMDADNFEKKMKSLFGEQKEFKIQQKEKNGYWVVVASFTYQDFPFEIFGSLFPGTDQNSYRHMLIEHRILQLLGEDFKQKVIQLKKEGLKTEPAFAKLLKLDGDPYQQLLDMEGITDTEILQHWNIS</sequence>
<dbReference type="RefSeq" id="WP_096428395.1">
    <property type="nucleotide sequence ID" value="NZ_AP018042.1"/>
</dbReference>
<dbReference type="GO" id="GO:0016787">
    <property type="term" value="F:hydrolase activity"/>
    <property type="evidence" value="ECO:0007669"/>
    <property type="project" value="UniProtKB-KW"/>
</dbReference>
<dbReference type="KEGG" id="mbas:ALGA_1109"/>
<keyword evidence="2" id="KW-1185">Reference proteome</keyword>
<keyword evidence="1" id="KW-0378">Hydrolase</keyword>
<protein>
    <submittedName>
        <fullName evidence="1">Diadenosine tetraphosphate hydrolase</fullName>
    </submittedName>
</protein>
<dbReference type="AlphaFoldDB" id="A0A1Y1CGN6"/>
<reference evidence="1 2" key="1">
    <citation type="journal article" date="2018" name="Mar. Genomics">
        <title>Complete genome sequence of Marinifilaceae bacterium strain SPP2, isolated from the Antarctic marine sediment.</title>
        <authorList>
            <person name="Watanabe M."/>
            <person name="Kojima H."/>
            <person name="Fukui M."/>
        </authorList>
    </citation>
    <scope>NUCLEOTIDE SEQUENCE [LARGE SCALE GENOMIC DNA]</scope>
    <source>
        <strain evidence="1 2">SPP2</strain>
    </source>
</reference>
<proteinExistence type="predicted"/>
<name>A0A1Y1CGN6_9BACT</name>
<accession>A0A1Y1CGN6</accession>
<dbReference type="InterPro" id="IPR025365">
    <property type="entry name" value="DUF4269"/>
</dbReference>
<reference evidence="2" key="2">
    <citation type="journal article" date="2020" name="Antonie Van Leeuwenhoek">
        <title>Labilibaculum antarcticum sp. nov., a novel facultative anaerobic, psychrotorelant bacterium isolated from marine sediment of Antarctica.</title>
        <authorList>
            <person name="Watanabe M."/>
            <person name="Kojima H."/>
            <person name="Fukui M."/>
        </authorList>
    </citation>
    <scope>NUCLEOTIDE SEQUENCE [LARGE SCALE GENOMIC DNA]</scope>
    <source>
        <strain evidence="2">SPP2</strain>
    </source>
</reference>
<dbReference type="EMBL" id="AP018042">
    <property type="protein sequence ID" value="BAX79495.1"/>
    <property type="molecule type" value="Genomic_DNA"/>
</dbReference>
<evidence type="ECO:0000313" key="1">
    <source>
        <dbReference type="EMBL" id="BAX79495.1"/>
    </source>
</evidence>
<gene>
    <name evidence="1" type="ORF">ALGA_1109</name>
</gene>
<organism evidence="1 2">
    <name type="scientific">Labilibaculum antarcticum</name>
    <dbReference type="NCBI Taxonomy" id="1717717"/>
    <lineage>
        <taxon>Bacteria</taxon>
        <taxon>Pseudomonadati</taxon>
        <taxon>Bacteroidota</taxon>
        <taxon>Bacteroidia</taxon>
        <taxon>Marinilabiliales</taxon>
        <taxon>Marinifilaceae</taxon>
        <taxon>Labilibaculum</taxon>
    </lineage>
</organism>
<evidence type="ECO:0000313" key="2">
    <source>
        <dbReference type="Proteomes" id="UP000218267"/>
    </source>
</evidence>
<dbReference type="OrthoDB" id="6402248at2"/>
<dbReference type="Proteomes" id="UP000218267">
    <property type="component" value="Chromosome"/>
</dbReference>